<feature type="region of interest" description="Disordered" evidence="1">
    <location>
        <begin position="57"/>
        <end position="86"/>
    </location>
</feature>
<dbReference type="Proteomes" id="UP000815325">
    <property type="component" value="Unassembled WGS sequence"/>
</dbReference>
<comment type="caution">
    <text evidence="2">The sequence shown here is derived from an EMBL/GenBank/DDBJ whole genome shotgun (WGS) entry which is preliminary data.</text>
</comment>
<dbReference type="EMBL" id="MU069604">
    <property type="protein sequence ID" value="KAF5837751.1"/>
    <property type="molecule type" value="Genomic_DNA"/>
</dbReference>
<feature type="region of interest" description="Disordered" evidence="1">
    <location>
        <begin position="143"/>
        <end position="217"/>
    </location>
</feature>
<proteinExistence type="predicted"/>
<name>A0ABQ7GT09_DUNSA</name>
<organism evidence="2 3">
    <name type="scientific">Dunaliella salina</name>
    <name type="common">Green alga</name>
    <name type="synonym">Protococcus salinus</name>
    <dbReference type="NCBI Taxonomy" id="3046"/>
    <lineage>
        <taxon>Eukaryota</taxon>
        <taxon>Viridiplantae</taxon>
        <taxon>Chlorophyta</taxon>
        <taxon>core chlorophytes</taxon>
        <taxon>Chlorophyceae</taxon>
        <taxon>CS clade</taxon>
        <taxon>Chlamydomonadales</taxon>
        <taxon>Dunaliellaceae</taxon>
        <taxon>Dunaliella</taxon>
    </lineage>
</organism>
<feature type="compositionally biased region" description="Basic and acidic residues" evidence="1">
    <location>
        <begin position="159"/>
        <end position="184"/>
    </location>
</feature>
<gene>
    <name evidence="2" type="ORF">DUNSADRAFT_3894</name>
</gene>
<evidence type="ECO:0000313" key="3">
    <source>
        <dbReference type="Proteomes" id="UP000815325"/>
    </source>
</evidence>
<feature type="compositionally biased region" description="Low complexity" evidence="1">
    <location>
        <begin position="606"/>
        <end position="617"/>
    </location>
</feature>
<protein>
    <submittedName>
        <fullName evidence="2">Uncharacterized protein</fullName>
    </submittedName>
</protein>
<feature type="compositionally biased region" description="Low complexity" evidence="1">
    <location>
        <begin position="71"/>
        <end position="86"/>
    </location>
</feature>
<feature type="compositionally biased region" description="Low complexity" evidence="1">
    <location>
        <begin position="548"/>
        <end position="564"/>
    </location>
</feature>
<feature type="non-terminal residue" evidence="2">
    <location>
        <position position="895"/>
    </location>
</feature>
<feature type="compositionally biased region" description="Basic and acidic residues" evidence="1">
    <location>
        <begin position="464"/>
        <end position="477"/>
    </location>
</feature>
<feature type="region of interest" description="Disordered" evidence="1">
    <location>
        <begin position="450"/>
        <end position="643"/>
    </location>
</feature>
<feature type="compositionally biased region" description="Basic and acidic residues" evidence="1">
    <location>
        <begin position="198"/>
        <end position="207"/>
    </location>
</feature>
<sequence length="895" mass="92226">MQDLLGLVTALSAMQAVGLPRAWLSACAHRIGTTLLALGDSADASSKSHLSAVRSSASSIPADSPCSTVLSPRNISSSGSSRGSVREGASAAEFPGYVGGVDGPGGLGCLSPGADPKQHACAHATLASLLCCLAKCAARAGAPMKSRSSASGSGSSDGISRENTVRERSSGGFKERSRIHDRSGAHGISSGGRQSRSNSEKCKEDRPSSSCSNGDIRGSDLAMREVISDGSNSGSCREVVAGPVDLEARRTLGKCLRAALPRIELRKLAVVAWSLAELKGPWSQQLLAALQQRMQQLLLPFLQPPAASDTTTHPLPMGLSEVSMLLWGVERLQLQLDASTARALAQVTASVATAAVGSPVIERHVVEAGRPAATPLAQKPTGASDAGADHCGDDGAGAAVGLQVRVRPVVGAGRPAATPLFRKHAGAAGAGADHGEDDDAGAACLHTSDKHIDQAPPPVPRDATAAHDLTKDGRSKPSTDGMRGLASHGKHQAMLQAASTSFVPTSNNSSSLHPQPVRPPSQTLPSPPTAPNTAARMSPRSAPPPRWNTNSAPASAAPRTASTAGIRQPPSALSATTTGCGPQSPSPMPKDSPSGGGHYQAHHQASSPLPHGSLPSSTMPNGCPSGGGLHKVSPQASHPSHQPIPMQALSHAHQTVVTPTWLHTKCSMARTHSFTAPMAGTRATKAAVAAAAAGHSRHSMAGTHSFTAPTADTHTTRAAVATAAASAATALAVPRVSSSSGRLTGFQDLAWAASSLCTLQARCRVHIWRDTTKEVLEQALTSAARSLHSQQLCTLVLALGQAQAHPSEHLLAALLQRSLHLLPTLGPTHMSRLLCGLARLGYQPPPLWLAHTLSHTQALLPDCSIEEASWMLWALAKLRVVLPRCVPVRGATFHK</sequence>
<keyword evidence="3" id="KW-1185">Reference proteome</keyword>
<feature type="region of interest" description="Disordered" evidence="1">
    <location>
        <begin position="371"/>
        <end position="390"/>
    </location>
</feature>
<feature type="compositionally biased region" description="Polar residues" evidence="1">
    <location>
        <begin position="571"/>
        <end position="583"/>
    </location>
</feature>
<feature type="compositionally biased region" description="Low complexity" evidence="1">
    <location>
        <begin position="143"/>
        <end position="158"/>
    </location>
</feature>
<reference evidence="2" key="1">
    <citation type="submission" date="2017-08" db="EMBL/GenBank/DDBJ databases">
        <authorList>
            <person name="Polle J.E."/>
            <person name="Barry K."/>
            <person name="Cushman J."/>
            <person name="Schmutz J."/>
            <person name="Tran D."/>
            <person name="Hathwaick L.T."/>
            <person name="Yim W.C."/>
            <person name="Jenkins J."/>
            <person name="Mckie-Krisberg Z.M."/>
            <person name="Prochnik S."/>
            <person name="Lindquist E."/>
            <person name="Dockter R.B."/>
            <person name="Adam C."/>
            <person name="Molina H."/>
            <person name="Bunkerborg J."/>
            <person name="Jin E."/>
            <person name="Buchheim M."/>
            <person name="Magnuson J."/>
        </authorList>
    </citation>
    <scope>NUCLEOTIDE SEQUENCE</scope>
    <source>
        <strain evidence="2">CCAP 19/18</strain>
    </source>
</reference>
<accession>A0ABQ7GT09</accession>
<evidence type="ECO:0000313" key="2">
    <source>
        <dbReference type="EMBL" id="KAF5837751.1"/>
    </source>
</evidence>
<evidence type="ECO:0000256" key="1">
    <source>
        <dbReference type="SAM" id="MobiDB-lite"/>
    </source>
</evidence>
<feature type="compositionally biased region" description="Polar residues" evidence="1">
    <location>
        <begin position="497"/>
        <end position="513"/>
    </location>
</feature>